<keyword evidence="3" id="KW-0378">Hydrolase</keyword>
<keyword evidence="1" id="KW-0732">Signal</keyword>
<dbReference type="GO" id="GO:0004222">
    <property type="term" value="F:metalloendopeptidase activity"/>
    <property type="evidence" value="ECO:0007669"/>
    <property type="project" value="TreeGrafter"/>
</dbReference>
<feature type="chain" id="PRO_5020607804" evidence="1">
    <location>
        <begin position="29"/>
        <end position="447"/>
    </location>
</feature>
<dbReference type="AlphaFoldDB" id="A0A4R6T2I4"/>
<organism evidence="3 4">
    <name type="scientific">Pedobacter metabolipauper</name>
    <dbReference type="NCBI Taxonomy" id="425513"/>
    <lineage>
        <taxon>Bacteria</taxon>
        <taxon>Pseudomonadati</taxon>
        <taxon>Bacteroidota</taxon>
        <taxon>Sphingobacteriia</taxon>
        <taxon>Sphingobacteriales</taxon>
        <taxon>Sphingobacteriaceae</taxon>
        <taxon>Pedobacter</taxon>
    </lineage>
</organism>
<dbReference type="PROSITE" id="PS51257">
    <property type="entry name" value="PROKAR_LIPOPROTEIN"/>
    <property type="match status" value="1"/>
</dbReference>
<evidence type="ECO:0000313" key="3">
    <source>
        <dbReference type="EMBL" id="TDQ11928.1"/>
    </source>
</evidence>
<dbReference type="PANTHER" id="PTHR21666">
    <property type="entry name" value="PEPTIDASE-RELATED"/>
    <property type="match status" value="1"/>
</dbReference>
<gene>
    <name evidence="3" type="ORF">ATK78_1058</name>
</gene>
<dbReference type="PANTHER" id="PTHR21666:SF268">
    <property type="entry name" value="PEPTIDASE M23 DOMAIN-CONTAINING PROTEIN"/>
    <property type="match status" value="1"/>
</dbReference>
<dbReference type="InterPro" id="IPR016047">
    <property type="entry name" value="M23ase_b-sheet_dom"/>
</dbReference>
<comment type="caution">
    <text evidence="3">The sequence shown here is derived from an EMBL/GenBank/DDBJ whole genome shotgun (WGS) entry which is preliminary data.</text>
</comment>
<dbReference type="Proteomes" id="UP000295620">
    <property type="component" value="Unassembled WGS sequence"/>
</dbReference>
<name>A0A4R6T2I4_9SPHI</name>
<dbReference type="Pfam" id="PF01551">
    <property type="entry name" value="Peptidase_M23"/>
    <property type="match status" value="1"/>
</dbReference>
<dbReference type="InterPro" id="IPR050570">
    <property type="entry name" value="Cell_wall_metabolism_enzyme"/>
</dbReference>
<accession>A0A4R6T2I4</accession>
<dbReference type="Gene3D" id="2.60.120.380">
    <property type="match status" value="1"/>
</dbReference>
<keyword evidence="4" id="KW-1185">Reference proteome</keyword>
<dbReference type="Gene3D" id="2.70.70.10">
    <property type="entry name" value="Glucose Permease (Domain IIA)"/>
    <property type="match status" value="1"/>
</dbReference>
<feature type="domain" description="M23ase beta-sheet core" evidence="2">
    <location>
        <begin position="203"/>
        <end position="300"/>
    </location>
</feature>
<feature type="signal peptide" evidence="1">
    <location>
        <begin position="1"/>
        <end position="28"/>
    </location>
</feature>
<evidence type="ECO:0000313" key="4">
    <source>
        <dbReference type="Proteomes" id="UP000295620"/>
    </source>
</evidence>
<evidence type="ECO:0000259" key="2">
    <source>
        <dbReference type="Pfam" id="PF01551"/>
    </source>
</evidence>
<dbReference type="EMBL" id="SNYC01000003">
    <property type="protein sequence ID" value="TDQ11928.1"/>
    <property type="molecule type" value="Genomic_DNA"/>
</dbReference>
<dbReference type="InterPro" id="IPR011055">
    <property type="entry name" value="Dup_hybrid_motif"/>
</dbReference>
<protein>
    <submittedName>
        <fullName evidence="3">Murein DD-endopeptidase MepM/ murein hydrolase activator NlpD</fullName>
    </submittedName>
</protein>
<dbReference type="OrthoDB" id="9810477at2"/>
<dbReference type="SUPFAM" id="SSF51261">
    <property type="entry name" value="Duplicated hybrid motif"/>
    <property type="match status" value="1"/>
</dbReference>
<sequence>MSILDKIKIIKFFTVVFTASLFSCNSGAVNLFKPASLHEQYKRKLISAGLDRTAMGTAWIKAADQSLEKALSIKIPFRETGYFSAERVPAAAYRFTAVKGKKIQVSIVKKPAEQFMIYLDIMEIKDNGKSKLIASSDTLNSPISFDADENATYLIRMQPELLRSGQYTLEITSGPSLGYPLSTTGKNQIQSFFGDGRDANSRKHEGVDIFSAFRTPVVAAAAGTVTRVNENNLGGKVVWLRPLNKDYTLYYAHLDRQIAVEGQQVLPGDTLGLMGNTGNARTTAPHLHFGIYTSSGTIDPFPYINPVVNPAPNISASLNNLNATVRTTNNTALHLLPDAGSAVIAALKSENILHIGAANGAWYRAELPNGVIGFIRDNRVSSVTKPLRSIKIKAPSQPVYDHPDSLAAVKLTVKAGDEVSLLGQFEDYQLIIANNNESGWIKSLVKP</sequence>
<evidence type="ECO:0000256" key="1">
    <source>
        <dbReference type="SAM" id="SignalP"/>
    </source>
</evidence>
<dbReference type="CDD" id="cd12797">
    <property type="entry name" value="M23_peptidase"/>
    <property type="match status" value="1"/>
</dbReference>
<reference evidence="3 4" key="1">
    <citation type="submission" date="2019-03" db="EMBL/GenBank/DDBJ databases">
        <title>Genomic Encyclopedia of Archaeal and Bacterial Type Strains, Phase II (KMG-II): from individual species to whole genera.</title>
        <authorList>
            <person name="Goeker M."/>
        </authorList>
    </citation>
    <scope>NUCLEOTIDE SEQUENCE [LARGE SCALE GENOMIC DNA]</scope>
    <source>
        <strain evidence="3 4">DSM 19035</strain>
    </source>
</reference>
<proteinExistence type="predicted"/>